<name>A0A1Z5KEF2_FISSO</name>
<evidence type="ECO:0000313" key="3">
    <source>
        <dbReference type="Proteomes" id="UP000198406"/>
    </source>
</evidence>
<accession>A0A1Z5KEF2</accession>
<comment type="caution">
    <text evidence="2">The sequence shown here is derived from an EMBL/GenBank/DDBJ whole genome shotgun (WGS) entry which is preliminary data.</text>
</comment>
<dbReference type="InterPro" id="IPR032675">
    <property type="entry name" value="LRR_dom_sf"/>
</dbReference>
<feature type="region of interest" description="Disordered" evidence="1">
    <location>
        <begin position="310"/>
        <end position="350"/>
    </location>
</feature>
<dbReference type="SUPFAM" id="SSF52047">
    <property type="entry name" value="RNI-like"/>
    <property type="match status" value="1"/>
</dbReference>
<feature type="compositionally biased region" description="Basic residues" evidence="1">
    <location>
        <begin position="327"/>
        <end position="344"/>
    </location>
</feature>
<sequence>MTFFGQFELQDEGTAFVDALQQRTSPFGSLQFYGSPFGDQNLERLLQLENTFERLSPLGIDPKFNRLALSAKVNALDYKFCVKDFQPNDFDSLVISTKDLSVDLYIGKGDPWKEILIAFLNRLSILGHMEKFNLRTSCSDFGFNPKECVVPVVDALIRAVTANQKLSCLNLSSAYWVEEHLPNIVKALEDHEGIRHLFVFNYPVEKDSRGRTSCPSLTRLLERNPNIRVLDSCGNLITDGSNKMLLMYFRNFFYQDSLDFRKESNTVRPFLVASTLMGFASAQFPLIATLLSHHTDLLCDFMKGPSPDVAGGNNVTVARTSPQSTSHSKRKRTKQAPRATKKHTTLAGDA</sequence>
<dbReference type="OrthoDB" id="120976at2759"/>
<dbReference type="Gene3D" id="3.80.10.10">
    <property type="entry name" value="Ribonuclease Inhibitor"/>
    <property type="match status" value="1"/>
</dbReference>
<gene>
    <name evidence="2" type="ORF">FisN_2Hu027</name>
</gene>
<reference evidence="2 3" key="1">
    <citation type="journal article" date="2015" name="Plant Cell">
        <title>Oil accumulation by the oleaginous diatom Fistulifera solaris as revealed by the genome and transcriptome.</title>
        <authorList>
            <person name="Tanaka T."/>
            <person name="Maeda Y."/>
            <person name="Veluchamy A."/>
            <person name="Tanaka M."/>
            <person name="Abida H."/>
            <person name="Marechal E."/>
            <person name="Bowler C."/>
            <person name="Muto M."/>
            <person name="Sunaga Y."/>
            <person name="Tanaka M."/>
            <person name="Yoshino T."/>
            <person name="Taniguchi T."/>
            <person name="Fukuda Y."/>
            <person name="Nemoto M."/>
            <person name="Matsumoto M."/>
            <person name="Wong P.S."/>
            <person name="Aburatani S."/>
            <person name="Fujibuchi W."/>
        </authorList>
    </citation>
    <scope>NUCLEOTIDE SEQUENCE [LARGE SCALE GENOMIC DNA]</scope>
    <source>
        <strain evidence="2 3">JPCC DA0580</strain>
    </source>
</reference>
<organism evidence="2 3">
    <name type="scientific">Fistulifera solaris</name>
    <name type="common">Oleaginous diatom</name>
    <dbReference type="NCBI Taxonomy" id="1519565"/>
    <lineage>
        <taxon>Eukaryota</taxon>
        <taxon>Sar</taxon>
        <taxon>Stramenopiles</taxon>
        <taxon>Ochrophyta</taxon>
        <taxon>Bacillariophyta</taxon>
        <taxon>Bacillariophyceae</taxon>
        <taxon>Bacillariophycidae</taxon>
        <taxon>Naviculales</taxon>
        <taxon>Naviculaceae</taxon>
        <taxon>Fistulifera</taxon>
    </lineage>
</organism>
<dbReference type="Proteomes" id="UP000198406">
    <property type="component" value="Unassembled WGS sequence"/>
</dbReference>
<proteinExistence type="predicted"/>
<dbReference type="EMBL" id="BDSP01000209">
    <property type="protein sequence ID" value="GAX24482.1"/>
    <property type="molecule type" value="Genomic_DNA"/>
</dbReference>
<dbReference type="InParanoid" id="A0A1Z5KEF2"/>
<protein>
    <submittedName>
        <fullName evidence="2">Uncharacterized protein</fullName>
    </submittedName>
</protein>
<evidence type="ECO:0000256" key="1">
    <source>
        <dbReference type="SAM" id="MobiDB-lite"/>
    </source>
</evidence>
<evidence type="ECO:0000313" key="2">
    <source>
        <dbReference type="EMBL" id="GAX24482.1"/>
    </source>
</evidence>
<dbReference type="AlphaFoldDB" id="A0A1Z5KEF2"/>
<keyword evidence="3" id="KW-1185">Reference proteome</keyword>
<feature type="compositionally biased region" description="Polar residues" evidence="1">
    <location>
        <begin position="313"/>
        <end position="326"/>
    </location>
</feature>